<dbReference type="InterPro" id="IPR003593">
    <property type="entry name" value="AAA+_ATPase"/>
</dbReference>
<evidence type="ECO:0000256" key="10">
    <source>
        <dbReference type="SAM" id="Coils"/>
    </source>
</evidence>
<keyword evidence="4" id="KW-0547">Nucleotide-binding</keyword>
<name>A0A7W3QN03_ACTNM</name>
<keyword evidence="5 12" id="KW-0067">ATP-binding</keyword>
<reference evidence="12 13" key="1">
    <citation type="submission" date="2020-08" db="EMBL/GenBank/DDBJ databases">
        <title>Genomic Encyclopedia of Type Strains, Phase IV (KMG-IV): sequencing the most valuable type-strain genomes for metagenomic binning, comparative biology and taxonomic classification.</title>
        <authorList>
            <person name="Goeker M."/>
        </authorList>
    </citation>
    <scope>NUCLEOTIDE SEQUENCE [LARGE SCALE GENOMIC DNA]</scope>
    <source>
        <strain evidence="12 13">DSM 44197</strain>
    </source>
</reference>
<dbReference type="PANTHER" id="PTHR42711">
    <property type="entry name" value="ABC TRANSPORTER ATP-BINDING PROTEIN"/>
    <property type="match status" value="1"/>
</dbReference>
<dbReference type="SUPFAM" id="SSF52540">
    <property type="entry name" value="P-loop containing nucleoside triphosphate hydrolases"/>
    <property type="match status" value="1"/>
</dbReference>
<keyword evidence="8" id="KW-0046">Antibiotic resistance</keyword>
<keyword evidence="6" id="KW-1278">Translocase</keyword>
<dbReference type="InterPro" id="IPR025302">
    <property type="entry name" value="DrrA1/2-like_C"/>
</dbReference>
<dbReference type="PROSITE" id="PS00211">
    <property type="entry name" value="ABC_TRANSPORTER_1"/>
    <property type="match status" value="1"/>
</dbReference>
<evidence type="ECO:0000256" key="6">
    <source>
        <dbReference type="ARBA" id="ARBA00022967"/>
    </source>
</evidence>
<evidence type="ECO:0000256" key="1">
    <source>
        <dbReference type="ARBA" id="ARBA00004413"/>
    </source>
</evidence>
<dbReference type="GO" id="GO:0016887">
    <property type="term" value="F:ATP hydrolysis activity"/>
    <property type="evidence" value="ECO:0007669"/>
    <property type="project" value="InterPro"/>
</dbReference>
<dbReference type="Proteomes" id="UP000572680">
    <property type="component" value="Unassembled WGS sequence"/>
</dbReference>
<keyword evidence="10" id="KW-0175">Coiled coil</keyword>
<dbReference type="Gene3D" id="3.40.50.300">
    <property type="entry name" value="P-loop containing nucleotide triphosphate hydrolases"/>
    <property type="match status" value="1"/>
</dbReference>
<dbReference type="AlphaFoldDB" id="A0A7W3QN03"/>
<keyword evidence="13" id="KW-1185">Reference proteome</keyword>
<feature type="coiled-coil region" evidence="10">
    <location>
        <begin position="263"/>
        <end position="293"/>
    </location>
</feature>
<feature type="domain" description="ABC transporter" evidence="11">
    <location>
        <begin position="5"/>
        <end position="235"/>
    </location>
</feature>
<dbReference type="RefSeq" id="WP_182845304.1">
    <property type="nucleotide sequence ID" value="NZ_BAAALP010000033.1"/>
</dbReference>
<dbReference type="PROSITE" id="PS50893">
    <property type="entry name" value="ABC_TRANSPORTER_2"/>
    <property type="match status" value="1"/>
</dbReference>
<keyword evidence="3" id="KW-1003">Cell membrane</keyword>
<dbReference type="Pfam" id="PF00005">
    <property type="entry name" value="ABC_tran"/>
    <property type="match status" value="1"/>
</dbReference>
<sequence length="326" mass="34873">MEHAIHVDGLVKRFGDKAALDGVDLQVGSGILLGLLGPNGAGKTTMVRVLATLLKPDGGKATVYGHDVVRDAHKVRQLIGVTGQYASVDANLTGVDNLLLIGRLLGLSGREAKRQTDELLTRFDLHDAAGRQVKTYSGGMRRRLDLALSLVGNPRLLYLDEPTTGLDLPSRLKLWEMVRALVADGVTVLLTTQYLEEADALANEIVVIDQGKVIATGSPDELKSRIGAQRLEVKPVRPLDVPRVAEVVEAIVGREPDVQGQLVTALAADAQTLQTAVQRLREADVDIAELSLRGSSLDEVFLALTGHRAEESTEAVQDGAPQEVSA</sequence>
<proteinExistence type="inferred from homology"/>
<evidence type="ECO:0000256" key="4">
    <source>
        <dbReference type="ARBA" id="ARBA00022741"/>
    </source>
</evidence>
<dbReference type="FunFam" id="3.40.50.300:FF:000589">
    <property type="entry name" value="ABC transporter, ATP-binding subunit"/>
    <property type="match status" value="1"/>
</dbReference>
<evidence type="ECO:0000256" key="9">
    <source>
        <dbReference type="ARBA" id="ARBA00049985"/>
    </source>
</evidence>
<dbReference type="GO" id="GO:1900753">
    <property type="term" value="P:doxorubicin transport"/>
    <property type="evidence" value="ECO:0007669"/>
    <property type="project" value="InterPro"/>
</dbReference>
<keyword evidence="7" id="KW-0472">Membrane</keyword>
<dbReference type="GO" id="GO:0046677">
    <property type="term" value="P:response to antibiotic"/>
    <property type="evidence" value="ECO:0007669"/>
    <property type="project" value="UniProtKB-KW"/>
</dbReference>
<organism evidence="12 13">
    <name type="scientific">Actinomadura namibiensis</name>
    <dbReference type="NCBI Taxonomy" id="182080"/>
    <lineage>
        <taxon>Bacteria</taxon>
        <taxon>Bacillati</taxon>
        <taxon>Actinomycetota</taxon>
        <taxon>Actinomycetes</taxon>
        <taxon>Streptosporangiales</taxon>
        <taxon>Thermomonosporaceae</taxon>
        <taxon>Actinomadura</taxon>
    </lineage>
</organism>
<comment type="similarity">
    <text evidence="9">Belongs to the ABC transporter superfamily. Drug exporter-1 (DrugE1) (TC 3.A.1.105) family.</text>
</comment>
<comment type="caution">
    <text evidence="12">The sequence shown here is derived from an EMBL/GenBank/DDBJ whole genome shotgun (WGS) entry which is preliminary data.</text>
</comment>
<evidence type="ECO:0000256" key="2">
    <source>
        <dbReference type="ARBA" id="ARBA00022448"/>
    </source>
</evidence>
<dbReference type="PANTHER" id="PTHR42711:SF19">
    <property type="entry name" value="DOXORUBICIN RESISTANCE ATP-BINDING PROTEIN DRRA"/>
    <property type="match status" value="1"/>
</dbReference>
<dbReference type="GO" id="GO:0005886">
    <property type="term" value="C:plasma membrane"/>
    <property type="evidence" value="ECO:0007669"/>
    <property type="project" value="UniProtKB-SubCell"/>
</dbReference>
<dbReference type="GO" id="GO:0043215">
    <property type="term" value="P:daunorubicin transport"/>
    <property type="evidence" value="ECO:0007669"/>
    <property type="project" value="InterPro"/>
</dbReference>
<protein>
    <submittedName>
        <fullName evidence="12">Oleandomycin transport system ATP-binding protein</fullName>
    </submittedName>
</protein>
<dbReference type="SMART" id="SM00382">
    <property type="entry name" value="AAA"/>
    <property type="match status" value="1"/>
</dbReference>
<accession>A0A7W3QN03</accession>
<dbReference type="EMBL" id="JACJIA010000006">
    <property type="protein sequence ID" value="MBA8953051.1"/>
    <property type="molecule type" value="Genomic_DNA"/>
</dbReference>
<evidence type="ECO:0000256" key="3">
    <source>
        <dbReference type="ARBA" id="ARBA00022475"/>
    </source>
</evidence>
<dbReference type="InterPro" id="IPR050763">
    <property type="entry name" value="ABC_transporter_ATP-binding"/>
</dbReference>
<evidence type="ECO:0000313" key="12">
    <source>
        <dbReference type="EMBL" id="MBA8953051.1"/>
    </source>
</evidence>
<gene>
    <name evidence="12" type="ORF">HNR61_004701</name>
</gene>
<evidence type="ECO:0000256" key="7">
    <source>
        <dbReference type="ARBA" id="ARBA00023136"/>
    </source>
</evidence>
<evidence type="ECO:0000256" key="5">
    <source>
        <dbReference type="ARBA" id="ARBA00022840"/>
    </source>
</evidence>
<dbReference type="InterPro" id="IPR027417">
    <property type="entry name" value="P-loop_NTPase"/>
</dbReference>
<evidence type="ECO:0000259" key="11">
    <source>
        <dbReference type="PROSITE" id="PS50893"/>
    </source>
</evidence>
<evidence type="ECO:0000256" key="8">
    <source>
        <dbReference type="ARBA" id="ARBA00023251"/>
    </source>
</evidence>
<dbReference type="InterPro" id="IPR005894">
    <property type="entry name" value="DrrA"/>
</dbReference>
<evidence type="ECO:0000313" key="13">
    <source>
        <dbReference type="Proteomes" id="UP000572680"/>
    </source>
</evidence>
<comment type="subcellular location">
    <subcellularLocation>
        <location evidence="1">Cell membrane</location>
        <topology evidence="1">Peripheral membrane protein</topology>
        <orientation evidence="1">Cytoplasmic side</orientation>
    </subcellularLocation>
</comment>
<dbReference type="InterPro" id="IPR017871">
    <property type="entry name" value="ABC_transporter-like_CS"/>
</dbReference>
<dbReference type="InterPro" id="IPR003439">
    <property type="entry name" value="ABC_transporter-like_ATP-bd"/>
</dbReference>
<keyword evidence="2" id="KW-0813">Transport</keyword>
<dbReference type="Pfam" id="PF13732">
    <property type="entry name" value="DrrA1-3_C"/>
    <property type="match status" value="1"/>
</dbReference>
<dbReference type="NCBIfam" id="TIGR01188">
    <property type="entry name" value="drrA"/>
    <property type="match status" value="1"/>
</dbReference>
<dbReference type="GO" id="GO:0005524">
    <property type="term" value="F:ATP binding"/>
    <property type="evidence" value="ECO:0007669"/>
    <property type="project" value="UniProtKB-KW"/>
</dbReference>